<organism evidence="2 3">
    <name type="scientific">Acorus gramineus</name>
    <name type="common">Dwarf sweet flag</name>
    <dbReference type="NCBI Taxonomy" id="55184"/>
    <lineage>
        <taxon>Eukaryota</taxon>
        <taxon>Viridiplantae</taxon>
        <taxon>Streptophyta</taxon>
        <taxon>Embryophyta</taxon>
        <taxon>Tracheophyta</taxon>
        <taxon>Spermatophyta</taxon>
        <taxon>Magnoliopsida</taxon>
        <taxon>Liliopsida</taxon>
        <taxon>Acoraceae</taxon>
        <taxon>Acorus</taxon>
    </lineage>
</organism>
<evidence type="ECO:0000313" key="3">
    <source>
        <dbReference type="Proteomes" id="UP001179952"/>
    </source>
</evidence>
<feature type="region of interest" description="Disordered" evidence="1">
    <location>
        <begin position="1"/>
        <end position="55"/>
    </location>
</feature>
<dbReference type="EMBL" id="JAUJYN010000004">
    <property type="protein sequence ID" value="KAK1272557.1"/>
    <property type="molecule type" value="Genomic_DNA"/>
</dbReference>
<accession>A0AAV9B906</accession>
<sequence>MSKKGIENRSIRRRGIDRGPRRGQGPTGGHRGRNQRAIFNQDVEEESRLDRHSYD</sequence>
<reference evidence="2" key="2">
    <citation type="submission" date="2023-06" db="EMBL/GenBank/DDBJ databases">
        <authorList>
            <person name="Ma L."/>
            <person name="Liu K.-W."/>
            <person name="Li Z."/>
            <person name="Hsiao Y.-Y."/>
            <person name="Qi Y."/>
            <person name="Fu T."/>
            <person name="Tang G."/>
            <person name="Zhang D."/>
            <person name="Sun W.-H."/>
            <person name="Liu D.-K."/>
            <person name="Li Y."/>
            <person name="Chen G.-Z."/>
            <person name="Liu X.-D."/>
            <person name="Liao X.-Y."/>
            <person name="Jiang Y.-T."/>
            <person name="Yu X."/>
            <person name="Hao Y."/>
            <person name="Huang J."/>
            <person name="Zhao X.-W."/>
            <person name="Ke S."/>
            <person name="Chen Y.-Y."/>
            <person name="Wu W.-L."/>
            <person name="Hsu J.-L."/>
            <person name="Lin Y.-F."/>
            <person name="Huang M.-D."/>
            <person name="Li C.-Y."/>
            <person name="Huang L."/>
            <person name="Wang Z.-W."/>
            <person name="Zhao X."/>
            <person name="Zhong W.-Y."/>
            <person name="Peng D.-H."/>
            <person name="Ahmad S."/>
            <person name="Lan S."/>
            <person name="Zhang J.-S."/>
            <person name="Tsai W.-C."/>
            <person name="Van De Peer Y."/>
            <person name="Liu Z.-J."/>
        </authorList>
    </citation>
    <scope>NUCLEOTIDE SEQUENCE</scope>
    <source>
        <strain evidence="2">SCP</strain>
        <tissue evidence="2">Leaves</tissue>
    </source>
</reference>
<evidence type="ECO:0000256" key="1">
    <source>
        <dbReference type="SAM" id="MobiDB-lite"/>
    </source>
</evidence>
<evidence type="ECO:0000313" key="2">
    <source>
        <dbReference type="EMBL" id="KAK1272557.1"/>
    </source>
</evidence>
<feature type="compositionally biased region" description="Basic and acidic residues" evidence="1">
    <location>
        <begin position="1"/>
        <end position="20"/>
    </location>
</feature>
<proteinExistence type="predicted"/>
<dbReference type="Proteomes" id="UP001179952">
    <property type="component" value="Unassembled WGS sequence"/>
</dbReference>
<dbReference type="AlphaFoldDB" id="A0AAV9B906"/>
<comment type="caution">
    <text evidence="2">The sequence shown here is derived from an EMBL/GenBank/DDBJ whole genome shotgun (WGS) entry which is preliminary data.</text>
</comment>
<keyword evidence="3" id="KW-1185">Reference proteome</keyword>
<reference evidence="2" key="1">
    <citation type="journal article" date="2023" name="Nat. Commun.">
        <title>Diploid and tetraploid genomes of Acorus and the evolution of monocots.</title>
        <authorList>
            <person name="Ma L."/>
            <person name="Liu K.W."/>
            <person name="Li Z."/>
            <person name="Hsiao Y.Y."/>
            <person name="Qi Y."/>
            <person name="Fu T."/>
            <person name="Tang G.D."/>
            <person name="Zhang D."/>
            <person name="Sun W.H."/>
            <person name="Liu D.K."/>
            <person name="Li Y."/>
            <person name="Chen G.Z."/>
            <person name="Liu X.D."/>
            <person name="Liao X.Y."/>
            <person name="Jiang Y.T."/>
            <person name="Yu X."/>
            <person name="Hao Y."/>
            <person name="Huang J."/>
            <person name="Zhao X.W."/>
            <person name="Ke S."/>
            <person name="Chen Y.Y."/>
            <person name="Wu W.L."/>
            <person name="Hsu J.L."/>
            <person name="Lin Y.F."/>
            <person name="Huang M.D."/>
            <person name="Li C.Y."/>
            <person name="Huang L."/>
            <person name="Wang Z.W."/>
            <person name="Zhao X."/>
            <person name="Zhong W.Y."/>
            <person name="Peng D.H."/>
            <person name="Ahmad S."/>
            <person name="Lan S."/>
            <person name="Zhang J.S."/>
            <person name="Tsai W.C."/>
            <person name="Van de Peer Y."/>
            <person name="Liu Z.J."/>
        </authorList>
    </citation>
    <scope>NUCLEOTIDE SEQUENCE</scope>
    <source>
        <strain evidence="2">SCP</strain>
    </source>
</reference>
<protein>
    <submittedName>
        <fullName evidence="2">Uncharacterized protein</fullName>
    </submittedName>
</protein>
<name>A0AAV9B906_ACOGR</name>
<gene>
    <name evidence="2" type="ORF">QJS04_geneDACA007831</name>
</gene>
<feature type="compositionally biased region" description="Basic and acidic residues" evidence="1">
    <location>
        <begin position="46"/>
        <end position="55"/>
    </location>
</feature>